<dbReference type="GO" id="GO:0005615">
    <property type="term" value="C:extracellular space"/>
    <property type="evidence" value="ECO:0007669"/>
    <property type="project" value="TreeGrafter"/>
</dbReference>
<dbReference type="Gene3D" id="3.40.630.10">
    <property type="entry name" value="Zn peptidases"/>
    <property type="match status" value="1"/>
</dbReference>
<organism evidence="9 10">
    <name type="scientific">Parageobacillus thermantarcticus</name>
    <dbReference type="NCBI Taxonomy" id="186116"/>
    <lineage>
        <taxon>Bacteria</taxon>
        <taxon>Bacillati</taxon>
        <taxon>Bacillota</taxon>
        <taxon>Bacilli</taxon>
        <taxon>Bacillales</taxon>
        <taxon>Anoxybacillaceae</taxon>
        <taxon>Parageobacillus</taxon>
    </lineage>
</organism>
<dbReference type="CDD" id="cd06229">
    <property type="entry name" value="M14_Endopeptidase_I"/>
    <property type="match status" value="1"/>
</dbReference>
<accession>A0A1I0SEW6</accession>
<dbReference type="EMBL" id="FOJS01000001">
    <property type="protein sequence ID" value="SFA38040.1"/>
    <property type="molecule type" value="Genomic_DNA"/>
</dbReference>
<evidence type="ECO:0000259" key="8">
    <source>
        <dbReference type="PROSITE" id="PS52035"/>
    </source>
</evidence>
<keyword evidence="5" id="KW-0862">Zinc</keyword>
<protein>
    <submittedName>
        <fullName evidence="9">G-D-glutamyl-meso-diaminopimelate peptidase</fullName>
    </submittedName>
</protein>
<feature type="domain" description="Peptidase M14" evidence="8">
    <location>
        <begin position="123"/>
        <end position="410"/>
    </location>
</feature>
<dbReference type="InterPro" id="IPR034274">
    <property type="entry name" value="ENP1_M14_CPD"/>
</dbReference>
<dbReference type="PANTHER" id="PTHR11705">
    <property type="entry name" value="PROTEASE FAMILY M14 CARBOXYPEPTIDASE A,B"/>
    <property type="match status" value="1"/>
</dbReference>
<keyword evidence="10" id="KW-1185">Reference proteome</keyword>
<sequence length="413" mass="47185">MNRFFVSFSASRAHMLKVEHQEGEDALDIYASRGDALTAYSEWFSVPYELLRDSNPHIKKDRLEQGEVVRIPGYETVCMWEELEHFFFVHKEALRRMKGTEQIVRGSVQLPKRVISRVIQGQKAYDFFALKQDIEALCRCYPFMRTRAVGYSVLGLPLIEIQIGQGPIRVHLNGSFHANEWITSAIIMTFLNDYLLAVTNGKTLRGHHMLDYYQKVTLSAVPMVNPDGVNLVLHGPPRQEPHRSEVVRMNGGSADFSQWKANIRGVDLNNQFPAKWEVERARKIPKAPAPRDFPGFAPLTEPEAKAMAALTEESDFDMIVAFHTQGKEIYWGYEGLEPPCAEKTAMEFAKTSGYQAVKYIDSHAGYRDWFIQTWKRRGYTVELGEGVNPLPMEQFTEIYEDSLGIFLAALYMA</sequence>
<evidence type="ECO:0000256" key="3">
    <source>
        <dbReference type="ARBA" id="ARBA00022670"/>
    </source>
</evidence>
<dbReference type="SMART" id="SM00631">
    <property type="entry name" value="Zn_pept"/>
    <property type="match status" value="1"/>
</dbReference>
<feature type="active site" description="Proton donor/acceptor" evidence="7">
    <location>
        <position position="382"/>
    </location>
</feature>
<name>A0A1I0SEW6_9BACL</name>
<dbReference type="Proteomes" id="UP000198650">
    <property type="component" value="Unassembled WGS sequence"/>
</dbReference>
<evidence type="ECO:0000256" key="1">
    <source>
        <dbReference type="ARBA" id="ARBA00001947"/>
    </source>
</evidence>
<proteinExistence type="inferred from homology"/>
<comment type="cofactor">
    <cofactor evidence="1">
        <name>Zn(2+)</name>
        <dbReference type="ChEBI" id="CHEBI:29105"/>
    </cofactor>
</comment>
<evidence type="ECO:0000256" key="5">
    <source>
        <dbReference type="ARBA" id="ARBA00022833"/>
    </source>
</evidence>
<dbReference type="GO" id="GO:0004181">
    <property type="term" value="F:metallocarboxypeptidase activity"/>
    <property type="evidence" value="ECO:0007669"/>
    <property type="project" value="InterPro"/>
</dbReference>
<dbReference type="InterPro" id="IPR000834">
    <property type="entry name" value="Peptidase_M14"/>
</dbReference>
<evidence type="ECO:0000256" key="2">
    <source>
        <dbReference type="ARBA" id="ARBA00005988"/>
    </source>
</evidence>
<dbReference type="GO" id="GO:0008270">
    <property type="term" value="F:zinc ion binding"/>
    <property type="evidence" value="ECO:0007669"/>
    <property type="project" value="InterPro"/>
</dbReference>
<evidence type="ECO:0000256" key="7">
    <source>
        <dbReference type="PROSITE-ProRule" id="PRU01379"/>
    </source>
</evidence>
<gene>
    <name evidence="9" type="ORF">SAMN05192569_100113</name>
</gene>
<dbReference type="PANTHER" id="PTHR11705:SF143">
    <property type="entry name" value="SLL0236 PROTEIN"/>
    <property type="match status" value="1"/>
</dbReference>
<reference evidence="10" key="1">
    <citation type="submission" date="2016-10" db="EMBL/GenBank/DDBJ databases">
        <authorList>
            <person name="Varghese N."/>
            <person name="Submissions S."/>
        </authorList>
    </citation>
    <scope>NUCLEOTIDE SEQUENCE [LARGE SCALE GENOMIC DNA]</scope>
    <source>
        <strain evidence="10">M1</strain>
    </source>
</reference>
<dbReference type="AlphaFoldDB" id="A0A1I0SEW6"/>
<dbReference type="Pfam" id="PF00246">
    <property type="entry name" value="Peptidase_M14"/>
    <property type="match status" value="1"/>
</dbReference>
<evidence type="ECO:0000313" key="10">
    <source>
        <dbReference type="Proteomes" id="UP000198650"/>
    </source>
</evidence>
<keyword evidence="4" id="KW-0378">Hydrolase</keyword>
<dbReference type="SUPFAM" id="SSF53187">
    <property type="entry name" value="Zn-dependent exopeptidases"/>
    <property type="match status" value="1"/>
</dbReference>
<dbReference type="STRING" id="186116.SAMN05192569_100113"/>
<comment type="similarity">
    <text evidence="2 7">Belongs to the peptidase M14 family.</text>
</comment>
<evidence type="ECO:0000313" key="9">
    <source>
        <dbReference type="EMBL" id="SFA38040.1"/>
    </source>
</evidence>
<evidence type="ECO:0000256" key="4">
    <source>
        <dbReference type="ARBA" id="ARBA00022801"/>
    </source>
</evidence>
<evidence type="ECO:0000256" key="6">
    <source>
        <dbReference type="ARBA" id="ARBA00023049"/>
    </source>
</evidence>
<dbReference type="GO" id="GO:0006508">
    <property type="term" value="P:proteolysis"/>
    <property type="evidence" value="ECO:0007669"/>
    <property type="project" value="UniProtKB-KW"/>
</dbReference>
<keyword evidence="3" id="KW-0645">Protease</keyword>
<keyword evidence="6" id="KW-0482">Metalloprotease</keyword>
<dbReference type="PROSITE" id="PS52035">
    <property type="entry name" value="PEPTIDASE_M14"/>
    <property type="match status" value="1"/>
</dbReference>